<keyword evidence="9" id="KW-0406">Ion transport</keyword>
<evidence type="ECO:0000256" key="3">
    <source>
        <dbReference type="ARBA" id="ARBA00022538"/>
    </source>
</evidence>
<dbReference type="AlphaFoldDB" id="A0A6T8H229"/>
<feature type="compositionally biased region" description="Basic and acidic residues" evidence="12">
    <location>
        <begin position="447"/>
        <end position="461"/>
    </location>
</feature>
<evidence type="ECO:0000256" key="5">
    <source>
        <dbReference type="ARBA" id="ARBA00022826"/>
    </source>
</evidence>
<keyword evidence="3" id="KW-0633">Potassium transport</keyword>
<organism evidence="15">
    <name type="scientific">Hemiselmis andersenii</name>
    <name type="common">Cryptophyte alga</name>
    <dbReference type="NCBI Taxonomy" id="464988"/>
    <lineage>
        <taxon>Eukaryota</taxon>
        <taxon>Cryptophyceae</taxon>
        <taxon>Cryptomonadales</taxon>
        <taxon>Hemiselmidaceae</taxon>
        <taxon>Hemiselmis</taxon>
    </lineage>
</organism>
<evidence type="ECO:0000256" key="2">
    <source>
        <dbReference type="ARBA" id="ARBA00022448"/>
    </source>
</evidence>
<dbReference type="InterPro" id="IPR005821">
    <property type="entry name" value="Ion_trans_dom"/>
</dbReference>
<evidence type="ECO:0000256" key="10">
    <source>
        <dbReference type="ARBA" id="ARBA00023136"/>
    </source>
</evidence>
<dbReference type="PANTHER" id="PTHR11537">
    <property type="entry name" value="VOLTAGE-GATED POTASSIUM CHANNEL"/>
    <property type="match status" value="1"/>
</dbReference>
<dbReference type="Gene3D" id="1.20.120.350">
    <property type="entry name" value="Voltage-gated potassium channels. Chain C"/>
    <property type="match status" value="1"/>
</dbReference>
<feature type="transmembrane region" description="Helical" evidence="13">
    <location>
        <begin position="84"/>
        <end position="103"/>
    </location>
</feature>
<keyword evidence="11" id="KW-0407">Ion channel</keyword>
<dbReference type="PRINTS" id="PR00169">
    <property type="entry name" value="KCHANNEL"/>
</dbReference>
<dbReference type="Gene3D" id="1.10.287.70">
    <property type="match status" value="1"/>
</dbReference>
<keyword evidence="2" id="KW-0813">Transport</keyword>
<feature type="region of interest" description="Disordered" evidence="12">
    <location>
        <begin position="1"/>
        <end position="55"/>
    </location>
</feature>
<keyword evidence="4 13" id="KW-0812">Transmembrane</keyword>
<feature type="transmembrane region" description="Helical" evidence="13">
    <location>
        <begin position="115"/>
        <end position="133"/>
    </location>
</feature>
<keyword evidence="7" id="KW-0630">Potassium</keyword>
<evidence type="ECO:0000256" key="13">
    <source>
        <dbReference type="SAM" id="Phobius"/>
    </source>
</evidence>
<dbReference type="EMBL" id="HBFK01002871">
    <property type="protein sequence ID" value="CAD8735287.1"/>
    <property type="molecule type" value="Transcribed_RNA"/>
</dbReference>
<dbReference type="InterPro" id="IPR027359">
    <property type="entry name" value="Volt_channel_dom_sf"/>
</dbReference>
<dbReference type="GO" id="GO:0001508">
    <property type="term" value="P:action potential"/>
    <property type="evidence" value="ECO:0007669"/>
    <property type="project" value="TreeGrafter"/>
</dbReference>
<reference evidence="15" key="1">
    <citation type="submission" date="2021-01" db="EMBL/GenBank/DDBJ databases">
        <authorList>
            <person name="Corre E."/>
            <person name="Pelletier E."/>
            <person name="Niang G."/>
            <person name="Scheremetjew M."/>
            <person name="Finn R."/>
            <person name="Kale V."/>
            <person name="Holt S."/>
            <person name="Cochrane G."/>
            <person name="Meng A."/>
            <person name="Brown T."/>
            <person name="Cohen L."/>
        </authorList>
    </citation>
    <scope>NUCLEOTIDE SEQUENCE</scope>
    <source>
        <strain evidence="15">CCMP441</strain>
    </source>
</reference>
<dbReference type="SUPFAM" id="SSF81324">
    <property type="entry name" value="Voltage-gated potassium channels"/>
    <property type="match status" value="1"/>
</dbReference>
<sequence length="567" mass="61979">MFSAVSMSRAASGRDVSREKEHADRAGGQHGHAGHAGHAKPQEEPTRRSAGVGSSSFVLGSDSTIRCKIWYTMENPSYSTGAKIWSTLVMATILVSSASFITLSLPEFYQEPPEVFYILEVVCVVIFTIEYVCRLVTMPSFPPADLVEEGVTPPAEVETWGVYLKTRLFFMKKVMNLVDLMAILPFYIEEIVNLTNPGGGDSDVSSLAVIRIIRIARVFRLLKLGKHNEGLEILVLTMQASWSFLVSVMFLVVILQVLFGSLIFFAETGSLDCVQSFSCMGGPDDGRECTLLELPVVGPDRQVTNETVFEMWSSTGFANKVASGQPPTENGTIPVVRLPRGSKADPLQCGGDSTCVSVGNICFMSDGSVTLFNSIPITMWWALVTMCCVGFGDLRPVTTLGQFIGAFTAITGVIVLAMPTTVIGTNFSDIYDSYYEAKEKREQEDVAAAEAKKDGEEKHTAEGGIENSAIFGNGARSGSSVDSGSDGRADVLNETSQEVGGREKEEEERKEMRKELEKSKERDDQVLNLFKKWNLDMSLDQTEWDQLGARALLAGMVRMQELGEIGE</sequence>
<feature type="compositionally biased region" description="Basic and acidic residues" evidence="12">
    <location>
        <begin position="15"/>
        <end position="27"/>
    </location>
</feature>
<dbReference type="InterPro" id="IPR028325">
    <property type="entry name" value="VG_K_chnl"/>
</dbReference>
<evidence type="ECO:0000259" key="14">
    <source>
        <dbReference type="Pfam" id="PF00520"/>
    </source>
</evidence>
<feature type="compositionally biased region" description="Basic and acidic residues" evidence="12">
    <location>
        <begin position="500"/>
        <end position="521"/>
    </location>
</feature>
<keyword evidence="8 13" id="KW-1133">Transmembrane helix</keyword>
<dbReference type="Pfam" id="PF00520">
    <property type="entry name" value="Ion_trans"/>
    <property type="match status" value="1"/>
</dbReference>
<comment type="subcellular location">
    <subcellularLocation>
        <location evidence="1">Membrane</location>
        <topology evidence="1">Multi-pass membrane protein</topology>
    </subcellularLocation>
</comment>
<name>A0A6T8H229_HEMAN</name>
<evidence type="ECO:0000256" key="6">
    <source>
        <dbReference type="ARBA" id="ARBA00022882"/>
    </source>
</evidence>
<evidence type="ECO:0000256" key="1">
    <source>
        <dbReference type="ARBA" id="ARBA00004141"/>
    </source>
</evidence>
<evidence type="ECO:0000256" key="9">
    <source>
        <dbReference type="ARBA" id="ARBA00023065"/>
    </source>
</evidence>
<evidence type="ECO:0000256" key="4">
    <source>
        <dbReference type="ARBA" id="ARBA00022692"/>
    </source>
</evidence>
<feature type="transmembrane region" description="Helical" evidence="13">
    <location>
        <begin position="242"/>
        <end position="266"/>
    </location>
</feature>
<feature type="compositionally biased region" description="Low complexity" evidence="12">
    <location>
        <begin position="474"/>
        <end position="484"/>
    </location>
</feature>
<feature type="region of interest" description="Disordered" evidence="12">
    <location>
        <begin position="447"/>
        <end position="521"/>
    </location>
</feature>
<keyword evidence="6" id="KW-0851">Voltage-gated channel</keyword>
<evidence type="ECO:0000256" key="12">
    <source>
        <dbReference type="SAM" id="MobiDB-lite"/>
    </source>
</evidence>
<dbReference type="PANTHER" id="PTHR11537:SF254">
    <property type="entry name" value="POTASSIUM VOLTAGE-GATED CHANNEL PROTEIN SHAB"/>
    <property type="match status" value="1"/>
</dbReference>
<feature type="domain" description="Ion transport" evidence="14">
    <location>
        <begin position="83"/>
        <end position="432"/>
    </location>
</feature>
<evidence type="ECO:0000256" key="7">
    <source>
        <dbReference type="ARBA" id="ARBA00022958"/>
    </source>
</evidence>
<evidence type="ECO:0000256" key="8">
    <source>
        <dbReference type="ARBA" id="ARBA00022989"/>
    </source>
</evidence>
<evidence type="ECO:0000256" key="11">
    <source>
        <dbReference type="ARBA" id="ARBA00023303"/>
    </source>
</evidence>
<accession>A0A6T8H229</accession>
<dbReference type="GO" id="GO:0005249">
    <property type="term" value="F:voltage-gated potassium channel activity"/>
    <property type="evidence" value="ECO:0007669"/>
    <property type="project" value="InterPro"/>
</dbReference>
<protein>
    <recommendedName>
        <fullName evidence="14">Ion transport domain-containing protein</fullName>
    </recommendedName>
</protein>
<gene>
    <name evidence="15" type="ORF">HAND1043_LOCUS1778</name>
</gene>
<evidence type="ECO:0000313" key="15">
    <source>
        <dbReference type="EMBL" id="CAD8735287.1"/>
    </source>
</evidence>
<keyword evidence="5" id="KW-0631">Potassium channel</keyword>
<keyword evidence="10 13" id="KW-0472">Membrane</keyword>
<dbReference type="GO" id="GO:0008076">
    <property type="term" value="C:voltage-gated potassium channel complex"/>
    <property type="evidence" value="ECO:0007669"/>
    <property type="project" value="InterPro"/>
</dbReference>
<proteinExistence type="predicted"/>